<dbReference type="GO" id="GO:0015074">
    <property type="term" value="P:DNA integration"/>
    <property type="evidence" value="ECO:0007669"/>
    <property type="project" value="InterPro"/>
</dbReference>
<proteinExistence type="predicted"/>
<accession>A0A8D8XKE2</accession>
<dbReference type="InterPro" id="IPR043502">
    <property type="entry name" value="DNA/RNA_pol_sf"/>
</dbReference>
<dbReference type="Pfam" id="PF03564">
    <property type="entry name" value="DUF1759"/>
    <property type="match status" value="1"/>
</dbReference>
<dbReference type="EMBL" id="HBUF01339370">
    <property type="protein sequence ID" value="CAG6700355.1"/>
    <property type="molecule type" value="Transcribed_RNA"/>
</dbReference>
<dbReference type="Gene3D" id="3.30.70.270">
    <property type="match status" value="1"/>
</dbReference>
<dbReference type="InterPro" id="IPR012337">
    <property type="entry name" value="RNaseH-like_sf"/>
</dbReference>
<dbReference type="GO" id="GO:0006508">
    <property type="term" value="P:proteolysis"/>
    <property type="evidence" value="ECO:0007669"/>
    <property type="project" value="InterPro"/>
</dbReference>
<dbReference type="InterPro" id="IPR000477">
    <property type="entry name" value="RT_dom"/>
</dbReference>
<evidence type="ECO:0000256" key="1">
    <source>
        <dbReference type="SAM" id="MobiDB-lite"/>
    </source>
</evidence>
<sequence length="1827" mass="205468">MDLKKQARVLQEGRVRYFERINRCFRLIEEKRDDDFLVMIRMCDDGFEKFESCTDELMKVNAHLGVDEDLETGNAQFETCYFSIKRHEEKLKKQEAAIAVSNNTNNSSNVTREVSVKLPVVNVPTFGGDILQFPSWKALYDELIHSNDQISDIQKFSYLKSYLVDHAKTCVDTIQFSAANYKLAYQALVERFSKRRILARTLVNKLLQFERLKNDSVEGLQGFLDHYNVSVQSLKGLRVINLGDFILTHMALCSLDEKTTLEFESKFSGTEFPTFETLVSFVKEKCLILEENMESVGSSISKNSNVNSAIPMRGHKGEFTPRHNGNDFPRQHNVGMHQMHHRKSLVTTTEPNRGVVGYLCPMCTTNDHKLAHCQRFLRMEPGNRFNAVKDMNLCFSCFSYSHNSSGCNSKYTCKYCASTKHHTTLCTGTAGNQSHSSNNQFRYGNNKQPNSANNVHNSRAEALIPGTSRSGFQNPIRNVNCAQDVSPNTNTQVSSVPTHFSGTSTTSVQGNVDSVESVSTSSVSMVLLGTAVVRVKDYLGDWHNIRAIIDSGSQLTVVSQHLSQLLRIPVATCKVQISGIGSEIPMMSKGKISFEMLPHSGVCDSKEVPMDIEAVVLPQITGNLTSKVPTTVLSKFRHLQLADTSFLDNAPNTSSKIDLLLGAEYYAFLCVSAMTIIPGNPSAIPSRLGWVLMGRVDDNSGNQVNNSTSLFVSASENISDKIQKFWEIEETVCNSTKLSPEEDMCEKHFVDTVSRDSTGRYVVRLPFRENNEVELGYNRGIAKQWLLSLEKRLIKNPELNELYKENLDSYLSEGHMEVTRKQVPYLLVHHGVFRESSLTTRLRVVFNPNIKSSTGKSLARELLVGTKLQLNIADLMVGFRVGPVALTCDIKGMFRAILLHKDDRKYQHILWRSDSSQSIQEYELKTLTFGLPNSPFSAQRVIKQLVSDEGSRFPMAADVLENSIYVDDILCSVSDVESAGKLRDELISLLAAGKFALRKWTSSHPEVLGNLPVEDLEKPHTRIWSEDESVKVLGLQWCPSSDSFSYSISVNNNNNVKPITKRQVLSVIASIYDVNGFISPVTVYLKIFMQKLWIDKDLSWDSTLSEELQVIWTRIMSQLEDIKKINIPRYFLCENYKSVSMVGFADASGKAYAAVIYLRILDANDEVKIHLIRSKTKVSPLKVQTIPKLELCAASLLVKVLDSLSFLHTRIKIDNTYLFSDSSIVLAWLNTQPHVLKTFVANRVVKILETTTPNQWRHVSSENNSADIASRGVLPSELVGNKLWFNGPSFLYEDPSLWPQASIVTSRESVPELKIGTGSNVLVCEETEHVKHELIKFIKSFSCIDRLERVLAWVLRFCNNIGKGTEKKTQKFLSISELKSSRLICVKASQEEHYGKEIKMIKGKKFVHSLRTLSPFVDSTGILRVGGRLRNAPLPEEAKYPILISNKCHWVKLLIEHFHKVTIHGGPALVQSLIQRMFWIVGARSLIRKVIFKCISCFRANAKFVQPYMADLPKSRFAQGRAFINVCVDLGGPLTLKTGPRRNSPLAKAWFCIFVCMSTTAVHIELVSSLSTEAFLACLDRFVGRRGLPSLIQSDNGTNLRASARYIKEVQNFLVQSEVSIASHLRQKEVEWRFVPSIAPWFNALAESGIRLAKKHLQHVLKDRPFNFEEVSTIFVSIEAAMNSKPICRLDTTPSEGMDVLTPGHFLIGAPLLARPEYDFTDTLISPLKRWALLTQASQCFFKRWVKDYLNLLIQRSKWHSQSVNLKVNDLVLIQGVQLPNHKWPLGVVVETFPGDDGVVRAVTVRTAKGLLGRPAAKLALMPVGEE</sequence>
<name>A0A8D8XKE2_9HEMI</name>
<organism evidence="4">
    <name type="scientific">Cacopsylla melanoneura</name>
    <dbReference type="NCBI Taxonomy" id="428564"/>
    <lineage>
        <taxon>Eukaryota</taxon>
        <taxon>Metazoa</taxon>
        <taxon>Ecdysozoa</taxon>
        <taxon>Arthropoda</taxon>
        <taxon>Hexapoda</taxon>
        <taxon>Insecta</taxon>
        <taxon>Pterygota</taxon>
        <taxon>Neoptera</taxon>
        <taxon>Paraneoptera</taxon>
        <taxon>Hemiptera</taxon>
        <taxon>Sternorrhyncha</taxon>
        <taxon>Psylloidea</taxon>
        <taxon>Psyllidae</taxon>
        <taxon>Psyllinae</taxon>
        <taxon>Cacopsylla</taxon>
    </lineage>
</organism>
<dbReference type="PROSITE" id="PS50994">
    <property type="entry name" value="INTEGRASE"/>
    <property type="match status" value="1"/>
</dbReference>
<evidence type="ECO:0000313" key="4">
    <source>
        <dbReference type="EMBL" id="CAG6700352.1"/>
    </source>
</evidence>
<dbReference type="Gene3D" id="3.30.420.10">
    <property type="entry name" value="Ribonuclease H-like superfamily/Ribonuclease H"/>
    <property type="match status" value="1"/>
</dbReference>
<dbReference type="GO" id="GO:0004190">
    <property type="term" value="F:aspartic-type endopeptidase activity"/>
    <property type="evidence" value="ECO:0007669"/>
    <property type="project" value="InterPro"/>
</dbReference>
<dbReference type="Gene3D" id="3.10.10.10">
    <property type="entry name" value="HIV Type 1 Reverse Transcriptase, subunit A, domain 1"/>
    <property type="match status" value="1"/>
</dbReference>
<dbReference type="InterPro" id="IPR001584">
    <property type="entry name" value="Integrase_cat-core"/>
</dbReference>
<dbReference type="Pfam" id="PF05380">
    <property type="entry name" value="Peptidase_A17"/>
    <property type="match status" value="1"/>
</dbReference>
<dbReference type="SUPFAM" id="SSF56672">
    <property type="entry name" value="DNA/RNA polymerases"/>
    <property type="match status" value="1"/>
</dbReference>
<feature type="domain" description="Peptidase A2" evidence="2">
    <location>
        <begin position="545"/>
        <end position="635"/>
    </location>
</feature>
<dbReference type="PANTHER" id="PTHR47331">
    <property type="entry name" value="PHD-TYPE DOMAIN-CONTAINING PROTEIN"/>
    <property type="match status" value="1"/>
</dbReference>
<dbReference type="Pfam" id="PF00078">
    <property type="entry name" value="RVT_1"/>
    <property type="match status" value="1"/>
</dbReference>
<dbReference type="EMBL" id="HBUF01339368">
    <property type="protein sequence ID" value="CAG6700348.1"/>
    <property type="molecule type" value="Transcribed_RNA"/>
</dbReference>
<dbReference type="InterPro" id="IPR043128">
    <property type="entry name" value="Rev_trsase/Diguanyl_cyclase"/>
</dbReference>
<protein>
    <submittedName>
        <fullName evidence="4">Uncharacterized protein</fullName>
    </submittedName>
</protein>
<feature type="domain" description="Integrase catalytic" evidence="3">
    <location>
        <begin position="1509"/>
        <end position="1711"/>
    </location>
</feature>
<feature type="region of interest" description="Disordered" evidence="1">
    <location>
        <begin position="483"/>
        <end position="511"/>
    </location>
</feature>
<dbReference type="SUPFAM" id="SSF53098">
    <property type="entry name" value="Ribonuclease H-like"/>
    <property type="match status" value="1"/>
</dbReference>
<dbReference type="PROSITE" id="PS50175">
    <property type="entry name" value="ASP_PROT_RETROV"/>
    <property type="match status" value="1"/>
</dbReference>
<dbReference type="PANTHER" id="PTHR47331:SF5">
    <property type="entry name" value="RIBONUCLEASE H"/>
    <property type="match status" value="1"/>
</dbReference>
<dbReference type="InterPro" id="IPR036397">
    <property type="entry name" value="RNaseH_sf"/>
</dbReference>
<dbReference type="GO" id="GO:0042575">
    <property type="term" value="C:DNA polymerase complex"/>
    <property type="evidence" value="ECO:0007669"/>
    <property type="project" value="UniProtKB-ARBA"/>
</dbReference>
<dbReference type="InterPro" id="IPR008042">
    <property type="entry name" value="Retrotrans_Pao"/>
</dbReference>
<evidence type="ECO:0000259" key="3">
    <source>
        <dbReference type="PROSITE" id="PS50994"/>
    </source>
</evidence>
<dbReference type="GO" id="GO:0003676">
    <property type="term" value="F:nucleic acid binding"/>
    <property type="evidence" value="ECO:0007669"/>
    <property type="project" value="InterPro"/>
</dbReference>
<dbReference type="GO" id="GO:0071897">
    <property type="term" value="P:DNA biosynthetic process"/>
    <property type="evidence" value="ECO:0007669"/>
    <property type="project" value="UniProtKB-ARBA"/>
</dbReference>
<evidence type="ECO:0000259" key="2">
    <source>
        <dbReference type="PROSITE" id="PS50175"/>
    </source>
</evidence>
<dbReference type="InterPro" id="IPR001995">
    <property type="entry name" value="Peptidase_A2_cat"/>
</dbReference>
<dbReference type="Pfam" id="PF18701">
    <property type="entry name" value="DUF5641"/>
    <property type="match status" value="1"/>
</dbReference>
<reference evidence="4" key="1">
    <citation type="submission" date="2021-05" db="EMBL/GenBank/DDBJ databases">
        <authorList>
            <person name="Alioto T."/>
            <person name="Alioto T."/>
            <person name="Gomez Garrido J."/>
        </authorList>
    </citation>
    <scope>NUCLEOTIDE SEQUENCE</scope>
</reference>
<dbReference type="EMBL" id="HBUF01339369">
    <property type="protein sequence ID" value="CAG6700352.1"/>
    <property type="molecule type" value="Transcribed_RNA"/>
</dbReference>
<feature type="region of interest" description="Disordered" evidence="1">
    <location>
        <begin position="429"/>
        <end position="454"/>
    </location>
</feature>
<dbReference type="InterPro" id="IPR005312">
    <property type="entry name" value="DUF1759"/>
</dbReference>
<dbReference type="InterPro" id="IPR040676">
    <property type="entry name" value="DUF5641"/>
</dbReference>